<dbReference type="Proteomes" id="UP001319080">
    <property type="component" value="Unassembled WGS sequence"/>
</dbReference>
<keyword evidence="2" id="KW-1185">Reference proteome</keyword>
<dbReference type="SUPFAM" id="SSF54427">
    <property type="entry name" value="NTF2-like"/>
    <property type="match status" value="1"/>
</dbReference>
<comment type="caution">
    <text evidence="1">The sequence shown here is derived from an EMBL/GenBank/DDBJ whole genome shotgun (WGS) entry which is preliminary data.</text>
</comment>
<sequence>MNTQEQTIEAVKNTIREFLKGGDTNDPALLEKVLHADYQNVQDGFFGDTGIFTFSKAEYKHLVETKRFGGSPRTVDFASVEVFGNLATAKVYLESAVLRFTSYIVVVQEGGRWLIRNNFPSIVPKAA</sequence>
<organism evidence="1 2">
    <name type="scientific">Dawidia cretensis</name>
    <dbReference type="NCBI Taxonomy" id="2782350"/>
    <lineage>
        <taxon>Bacteria</taxon>
        <taxon>Pseudomonadati</taxon>
        <taxon>Bacteroidota</taxon>
        <taxon>Cytophagia</taxon>
        <taxon>Cytophagales</taxon>
        <taxon>Chryseotaleaceae</taxon>
        <taxon>Dawidia</taxon>
    </lineage>
</organism>
<protein>
    <submittedName>
        <fullName evidence="1">Nuclear transport factor 2 family protein</fullName>
    </submittedName>
</protein>
<dbReference type="AlphaFoldDB" id="A0AAP2GQN5"/>
<dbReference type="EMBL" id="JAHESE010000017">
    <property type="protein sequence ID" value="MBT1709856.1"/>
    <property type="molecule type" value="Genomic_DNA"/>
</dbReference>
<dbReference type="InterPro" id="IPR032710">
    <property type="entry name" value="NTF2-like_dom_sf"/>
</dbReference>
<evidence type="ECO:0000313" key="2">
    <source>
        <dbReference type="Proteomes" id="UP001319080"/>
    </source>
</evidence>
<reference evidence="1 2" key="1">
    <citation type="submission" date="2021-05" db="EMBL/GenBank/DDBJ databases">
        <title>A Polyphasic approach of four new species of the genus Ohtaekwangia: Ohtaekwangia histidinii sp. nov., Ohtaekwangia cretensis sp. nov., Ohtaekwangia indiensis sp. nov., Ohtaekwangia reichenbachii sp. nov. from diverse environment.</title>
        <authorList>
            <person name="Octaviana S."/>
        </authorList>
    </citation>
    <scope>NUCLEOTIDE SEQUENCE [LARGE SCALE GENOMIC DNA]</scope>
    <source>
        <strain evidence="1 2">PWU5</strain>
    </source>
</reference>
<gene>
    <name evidence="1" type="ORF">KK062_16545</name>
</gene>
<dbReference type="Gene3D" id="3.10.450.50">
    <property type="match status" value="1"/>
</dbReference>
<dbReference type="RefSeq" id="WP_369075174.1">
    <property type="nucleotide sequence ID" value="NZ_JAHESE010000017.1"/>
</dbReference>
<dbReference type="Pfam" id="PF12893">
    <property type="entry name" value="Lumazine_bd_2"/>
    <property type="match status" value="1"/>
</dbReference>
<evidence type="ECO:0000313" key="1">
    <source>
        <dbReference type="EMBL" id="MBT1709856.1"/>
    </source>
</evidence>
<name>A0AAP2GQN5_9BACT</name>
<accession>A0AAP2GQN5</accession>
<proteinExistence type="predicted"/>
<dbReference type="InterPro" id="IPR039437">
    <property type="entry name" value="FrzH/put_lumazine-bd"/>
</dbReference>